<name>A0ABT9Y521_9FIRM</name>
<organism evidence="1 2">
    <name type="scientific">Pectinatus haikarae</name>
    <dbReference type="NCBI Taxonomy" id="349096"/>
    <lineage>
        <taxon>Bacteria</taxon>
        <taxon>Bacillati</taxon>
        <taxon>Bacillota</taxon>
        <taxon>Negativicutes</taxon>
        <taxon>Selenomonadales</taxon>
        <taxon>Selenomonadaceae</taxon>
        <taxon>Pectinatus</taxon>
    </lineage>
</organism>
<dbReference type="EMBL" id="JAUSUE010000002">
    <property type="protein sequence ID" value="MDQ0202605.1"/>
    <property type="molecule type" value="Genomic_DNA"/>
</dbReference>
<dbReference type="Proteomes" id="UP001239167">
    <property type="component" value="Unassembled WGS sequence"/>
</dbReference>
<accession>A0ABT9Y521</accession>
<sequence length="164" mass="18877">MFREMRRKRQLLLKKEIDEILKYRTVGILAVHGDNGYPYAVPVSYAYGKGKIYLHSARSGHKIDSLKNDARVSFCVVDKDQIVPETFTTYFRSVIIFGRAKIIKNEAERIEILSRLGEKYAPGRIAECQKEIQTQLNNTCVIEITIEHMTGKEAIELVQSREQV</sequence>
<proteinExistence type="predicted"/>
<protein>
    <submittedName>
        <fullName evidence="1">Nitroimidazol reductase NimA-like FMN-containing flavoprotein (Pyridoxamine 5'-phosphate oxidase superfamily)</fullName>
    </submittedName>
</protein>
<dbReference type="Gene3D" id="2.30.110.10">
    <property type="entry name" value="Electron Transport, Fmn-binding Protein, Chain A"/>
    <property type="match status" value="1"/>
</dbReference>
<dbReference type="InterPro" id="IPR024747">
    <property type="entry name" value="Pyridox_Oxase-rel"/>
</dbReference>
<evidence type="ECO:0000313" key="1">
    <source>
        <dbReference type="EMBL" id="MDQ0202605.1"/>
    </source>
</evidence>
<dbReference type="PANTHER" id="PTHR34071">
    <property type="entry name" value="5-NITROIMIDAZOLE ANTIBIOTICS RESISTANCE PROTEIN, NIMA-FAMILY-RELATED PROTEIN-RELATED"/>
    <property type="match status" value="1"/>
</dbReference>
<dbReference type="SUPFAM" id="SSF50475">
    <property type="entry name" value="FMN-binding split barrel"/>
    <property type="match status" value="1"/>
</dbReference>
<evidence type="ECO:0000313" key="2">
    <source>
        <dbReference type="Proteomes" id="UP001239167"/>
    </source>
</evidence>
<keyword evidence="2" id="KW-1185">Reference proteome</keyword>
<gene>
    <name evidence="1" type="ORF">J2S01_000298</name>
</gene>
<dbReference type="PANTHER" id="PTHR34071:SF2">
    <property type="entry name" value="FLAVIN-NUCLEOTIDE-BINDING PROTEIN"/>
    <property type="match status" value="1"/>
</dbReference>
<comment type="caution">
    <text evidence="1">The sequence shown here is derived from an EMBL/GenBank/DDBJ whole genome shotgun (WGS) entry which is preliminary data.</text>
</comment>
<reference evidence="1 2" key="1">
    <citation type="submission" date="2023-07" db="EMBL/GenBank/DDBJ databases">
        <title>Genomic Encyclopedia of Type Strains, Phase IV (KMG-IV): sequencing the most valuable type-strain genomes for metagenomic binning, comparative biology and taxonomic classification.</title>
        <authorList>
            <person name="Goeker M."/>
        </authorList>
    </citation>
    <scope>NUCLEOTIDE SEQUENCE [LARGE SCALE GENOMIC DNA]</scope>
    <source>
        <strain evidence="1 2">DSM 16980</strain>
    </source>
</reference>
<dbReference type="RefSeq" id="WP_196605375.1">
    <property type="nucleotide sequence ID" value="NZ_CP116940.1"/>
</dbReference>
<dbReference type="Pfam" id="PF12900">
    <property type="entry name" value="Pyridox_ox_2"/>
    <property type="match status" value="1"/>
</dbReference>
<dbReference type="InterPro" id="IPR012349">
    <property type="entry name" value="Split_barrel_FMN-bd"/>
</dbReference>